<organism evidence="3">
    <name type="scientific">marine metagenome</name>
    <dbReference type="NCBI Taxonomy" id="408172"/>
    <lineage>
        <taxon>unclassified sequences</taxon>
        <taxon>metagenomes</taxon>
        <taxon>ecological metagenomes</taxon>
    </lineage>
</organism>
<dbReference type="Pfam" id="PF07195">
    <property type="entry name" value="FliD_C"/>
    <property type="match status" value="1"/>
</dbReference>
<accession>A0A382AQK7</accession>
<dbReference type="InterPro" id="IPR040026">
    <property type="entry name" value="FliD"/>
</dbReference>
<proteinExistence type="predicted"/>
<evidence type="ECO:0000259" key="2">
    <source>
        <dbReference type="Pfam" id="PF07195"/>
    </source>
</evidence>
<dbReference type="GO" id="GO:0007155">
    <property type="term" value="P:cell adhesion"/>
    <property type="evidence" value="ECO:0007669"/>
    <property type="project" value="InterPro"/>
</dbReference>
<evidence type="ECO:0000256" key="1">
    <source>
        <dbReference type="SAM" id="Coils"/>
    </source>
</evidence>
<dbReference type="EMBL" id="UINC01026209">
    <property type="protein sequence ID" value="SVB03247.1"/>
    <property type="molecule type" value="Genomic_DNA"/>
</dbReference>
<gene>
    <name evidence="3" type="ORF">METZ01_LOCUS156101</name>
</gene>
<sequence>GVSSKTGYYVRALSGSRISLHTSSTDATAGSNAVDITGAGTGDQYILGAAPPSLSVTVSADIAKVKEAIKDFVGQISKTQSLIGMHTTVTTDSDGKVEAGRLSNDRLVSEIAADLRQKTMGEITGTGSNFDRLSDLGFSGNGYDNQISLSDENTLDTILREKMGDLEKFFATEETQAGVAGATADYQAEEGMAEVMEDYTALLLGDVYGTEGALVDHRDNYTKEIDRINKNIVELEKRVQFTKEQLTRSFVEMEQAQSKSNQEMQFLMQRFGG</sequence>
<keyword evidence="1" id="KW-0175">Coiled coil</keyword>
<dbReference type="PANTHER" id="PTHR30288">
    <property type="entry name" value="FLAGELLAR CAP/ASSEMBLY PROTEIN FLID"/>
    <property type="match status" value="1"/>
</dbReference>
<dbReference type="AlphaFoldDB" id="A0A382AQK7"/>
<name>A0A382AQK7_9ZZZZ</name>
<dbReference type="GO" id="GO:0071973">
    <property type="term" value="P:bacterial-type flagellum-dependent cell motility"/>
    <property type="evidence" value="ECO:0007669"/>
    <property type="project" value="TreeGrafter"/>
</dbReference>
<reference evidence="3" key="1">
    <citation type="submission" date="2018-05" db="EMBL/GenBank/DDBJ databases">
        <authorList>
            <person name="Lanie J.A."/>
            <person name="Ng W.-L."/>
            <person name="Kazmierczak K.M."/>
            <person name="Andrzejewski T.M."/>
            <person name="Davidsen T.M."/>
            <person name="Wayne K.J."/>
            <person name="Tettelin H."/>
            <person name="Glass J.I."/>
            <person name="Rusch D."/>
            <person name="Podicherti R."/>
            <person name="Tsui H.-C.T."/>
            <person name="Winkler M.E."/>
        </authorList>
    </citation>
    <scope>NUCLEOTIDE SEQUENCE</scope>
</reference>
<dbReference type="GO" id="GO:0009421">
    <property type="term" value="C:bacterial-type flagellum filament cap"/>
    <property type="evidence" value="ECO:0007669"/>
    <property type="project" value="InterPro"/>
</dbReference>
<feature type="domain" description="Flagellar hook-associated protein 2 C-terminal" evidence="2">
    <location>
        <begin position="54"/>
        <end position="262"/>
    </location>
</feature>
<feature type="coiled-coil region" evidence="1">
    <location>
        <begin position="218"/>
        <end position="245"/>
    </location>
</feature>
<feature type="non-terminal residue" evidence="3">
    <location>
        <position position="1"/>
    </location>
</feature>
<evidence type="ECO:0000313" key="3">
    <source>
        <dbReference type="EMBL" id="SVB03247.1"/>
    </source>
</evidence>
<dbReference type="PANTHER" id="PTHR30288:SF0">
    <property type="entry name" value="FLAGELLAR HOOK-ASSOCIATED PROTEIN 2"/>
    <property type="match status" value="1"/>
</dbReference>
<protein>
    <recommendedName>
        <fullName evidence="2">Flagellar hook-associated protein 2 C-terminal domain-containing protein</fullName>
    </recommendedName>
</protein>
<dbReference type="InterPro" id="IPR010809">
    <property type="entry name" value="FliD_C"/>
</dbReference>